<protein>
    <recommendedName>
        <fullName evidence="1">Amidase domain-containing protein</fullName>
    </recommendedName>
</protein>
<dbReference type="PANTHER" id="PTHR43372">
    <property type="entry name" value="FATTY-ACID AMIDE HYDROLASE"/>
    <property type="match status" value="1"/>
</dbReference>
<proteinExistence type="predicted"/>
<dbReference type="Pfam" id="PF01425">
    <property type="entry name" value="Amidase"/>
    <property type="match status" value="2"/>
</dbReference>
<accession>A0A0L7KW30</accession>
<dbReference type="InterPro" id="IPR036928">
    <property type="entry name" value="AS_sf"/>
</dbReference>
<dbReference type="SUPFAM" id="SSF75304">
    <property type="entry name" value="Amidase signature (AS) enzymes"/>
    <property type="match status" value="1"/>
</dbReference>
<dbReference type="AlphaFoldDB" id="A0A0L7KW30"/>
<evidence type="ECO:0000313" key="2">
    <source>
        <dbReference type="EMBL" id="KOB67276.1"/>
    </source>
</evidence>
<dbReference type="EMBL" id="JTDY01005185">
    <property type="protein sequence ID" value="KOB67276.1"/>
    <property type="molecule type" value="Genomic_DNA"/>
</dbReference>
<gene>
    <name evidence="2" type="ORF">OBRU01_20014</name>
</gene>
<organism evidence="2 3">
    <name type="scientific">Operophtera brumata</name>
    <name type="common">Winter moth</name>
    <name type="synonym">Phalaena brumata</name>
    <dbReference type="NCBI Taxonomy" id="104452"/>
    <lineage>
        <taxon>Eukaryota</taxon>
        <taxon>Metazoa</taxon>
        <taxon>Ecdysozoa</taxon>
        <taxon>Arthropoda</taxon>
        <taxon>Hexapoda</taxon>
        <taxon>Insecta</taxon>
        <taxon>Pterygota</taxon>
        <taxon>Neoptera</taxon>
        <taxon>Endopterygota</taxon>
        <taxon>Lepidoptera</taxon>
        <taxon>Glossata</taxon>
        <taxon>Ditrysia</taxon>
        <taxon>Geometroidea</taxon>
        <taxon>Geometridae</taxon>
        <taxon>Larentiinae</taxon>
        <taxon>Operophtera</taxon>
    </lineage>
</organism>
<dbReference type="InterPro" id="IPR052739">
    <property type="entry name" value="FAAH2"/>
</dbReference>
<dbReference type="STRING" id="104452.A0A0L7KW30"/>
<name>A0A0L7KW30_OPEBR</name>
<feature type="domain" description="Amidase" evidence="1">
    <location>
        <begin position="121"/>
        <end position="188"/>
    </location>
</feature>
<dbReference type="GO" id="GO:0012505">
    <property type="term" value="C:endomembrane system"/>
    <property type="evidence" value="ECO:0007669"/>
    <property type="project" value="TreeGrafter"/>
</dbReference>
<dbReference type="Proteomes" id="UP000037510">
    <property type="component" value="Unassembled WGS sequence"/>
</dbReference>
<keyword evidence="3" id="KW-1185">Reference proteome</keyword>
<evidence type="ECO:0000313" key="3">
    <source>
        <dbReference type="Proteomes" id="UP000037510"/>
    </source>
</evidence>
<reference evidence="2 3" key="1">
    <citation type="journal article" date="2015" name="Genome Biol. Evol.">
        <title>The genome of winter moth (Operophtera brumata) provides a genomic perspective on sexual dimorphism and phenology.</title>
        <authorList>
            <person name="Derks M.F."/>
            <person name="Smit S."/>
            <person name="Salis L."/>
            <person name="Schijlen E."/>
            <person name="Bossers A."/>
            <person name="Mateman C."/>
            <person name="Pijl A.S."/>
            <person name="de Ridder D."/>
            <person name="Groenen M.A."/>
            <person name="Visser M.E."/>
            <person name="Megens H.J."/>
        </authorList>
    </citation>
    <scope>NUCLEOTIDE SEQUENCE [LARGE SCALE GENOMIC DNA]</scope>
    <source>
        <strain evidence="2">WM2013NL</strain>
        <tissue evidence="2">Head and thorax</tissue>
    </source>
</reference>
<comment type="caution">
    <text evidence="2">The sequence shown here is derived from an EMBL/GenBank/DDBJ whole genome shotgun (WGS) entry which is preliminary data.</text>
</comment>
<dbReference type="PANTHER" id="PTHR43372:SF4">
    <property type="entry name" value="FATTY-ACID AMIDE HYDROLASE 2"/>
    <property type="match status" value="1"/>
</dbReference>
<dbReference type="InterPro" id="IPR023631">
    <property type="entry name" value="Amidase_dom"/>
</dbReference>
<sequence length="429" mass="47345">MSTTEIINKPIALKLRVLQVARLAIASIVRFFCRLYYGNEGEKIPPITDEILKLPAIEVAKKIRNKAITSVEVLETCIARIKDVNSALNCFVEDRFELALKEAKEADELIRSGSKTADQWESHNHIHGRTNNPYNTTRIVGGSSGGEGSIQAAAASIFGIGSDIGGSIRMPCYFNGIFGHKPSKYIISGTNASKLRLDEPVDIKKVNFFYQFSNDVPMTDPVDPDIIAAMKKVVEFIKVQHKIDAEEKRIPLQKSMAIWMAMMSSNTKFGELIMEKYTKGNCLKEIVKNAFGLSGNTLIALFTALYGAGDIGEQKMNHFVKLRQDLVNTFTEMLGDNGVFLFPSHPTPALYHNEALFRPFNFSYTALINLLGMPSTSVPLGLGSEGLPIGIQVVANYDQDRLCLAVAEELDRAFGGWVEPQNSVVPTTT</sequence>
<dbReference type="Gene3D" id="3.90.1300.10">
    <property type="entry name" value="Amidase signature (AS) domain"/>
    <property type="match status" value="3"/>
</dbReference>
<evidence type="ECO:0000259" key="1">
    <source>
        <dbReference type="Pfam" id="PF01425"/>
    </source>
</evidence>
<feature type="domain" description="Amidase" evidence="1">
    <location>
        <begin position="221"/>
        <end position="404"/>
    </location>
</feature>